<evidence type="ECO:0000313" key="1">
    <source>
        <dbReference type="EMBL" id="RUT11569.1"/>
    </source>
</evidence>
<accession>A0AB37UJN2</accession>
<dbReference type="EMBL" id="RSCK01000023">
    <property type="protein sequence ID" value="RUT11569.1"/>
    <property type="molecule type" value="Genomic_DNA"/>
</dbReference>
<keyword evidence="2" id="KW-1185">Reference proteome</keyword>
<name>A0AB37UJN2_9CYAN</name>
<organism evidence="1 2">
    <name type="scientific">Chroococcidiopsis cubana SAG 39.79</name>
    <dbReference type="NCBI Taxonomy" id="388085"/>
    <lineage>
        <taxon>Bacteria</taxon>
        <taxon>Bacillati</taxon>
        <taxon>Cyanobacteriota</taxon>
        <taxon>Cyanophyceae</taxon>
        <taxon>Chroococcidiopsidales</taxon>
        <taxon>Chroococcidiopsidaceae</taxon>
        <taxon>Chroococcidiopsis</taxon>
    </lineage>
</organism>
<dbReference type="Proteomes" id="UP000282574">
    <property type="component" value="Unassembled WGS sequence"/>
</dbReference>
<evidence type="ECO:0000313" key="2">
    <source>
        <dbReference type="Proteomes" id="UP000282574"/>
    </source>
</evidence>
<reference evidence="1 2" key="1">
    <citation type="journal article" date="2019" name="Genome Biol. Evol.">
        <title>Day and night: Metabolic profiles and evolutionary relationships of six axenic non-marine cyanobacteria.</title>
        <authorList>
            <person name="Will S.E."/>
            <person name="Henke P."/>
            <person name="Boedeker C."/>
            <person name="Huang S."/>
            <person name="Brinkmann H."/>
            <person name="Rohde M."/>
            <person name="Jarek M."/>
            <person name="Friedl T."/>
            <person name="Seufert S."/>
            <person name="Schumacher M."/>
            <person name="Overmann J."/>
            <person name="Neumann-Schaal M."/>
            <person name="Petersen J."/>
        </authorList>
    </citation>
    <scope>NUCLEOTIDE SEQUENCE [LARGE SCALE GENOMIC DNA]</scope>
    <source>
        <strain evidence="1 2">SAG 39.79</strain>
    </source>
</reference>
<proteinExistence type="predicted"/>
<evidence type="ECO:0008006" key="3">
    <source>
        <dbReference type="Google" id="ProtNLM"/>
    </source>
</evidence>
<protein>
    <recommendedName>
        <fullName evidence="3">Transposase</fullName>
    </recommendedName>
</protein>
<sequence length="70" mass="8051">MHPTMINNWKRQLLDEASSLFEKGSETSKANESQQAQIDELYRQIGQLKVERDFLANSSAQLGLKSEKPW</sequence>
<gene>
    <name evidence="1" type="ORF">DSM107010_30560</name>
</gene>
<comment type="caution">
    <text evidence="1">The sequence shown here is derived from an EMBL/GenBank/DDBJ whole genome shotgun (WGS) entry which is preliminary data.</text>
</comment>
<dbReference type="AlphaFoldDB" id="A0AB37UJN2"/>